<organism evidence="1">
    <name type="scientific">Anguilla anguilla</name>
    <name type="common">European freshwater eel</name>
    <name type="synonym">Muraena anguilla</name>
    <dbReference type="NCBI Taxonomy" id="7936"/>
    <lineage>
        <taxon>Eukaryota</taxon>
        <taxon>Metazoa</taxon>
        <taxon>Chordata</taxon>
        <taxon>Craniata</taxon>
        <taxon>Vertebrata</taxon>
        <taxon>Euteleostomi</taxon>
        <taxon>Actinopterygii</taxon>
        <taxon>Neopterygii</taxon>
        <taxon>Teleostei</taxon>
        <taxon>Anguilliformes</taxon>
        <taxon>Anguillidae</taxon>
        <taxon>Anguilla</taxon>
    </lineage>
</organism>
<dbReference type="AlphaFoldDB" id="A0A0E9VBF2"/>
<reference evidence="1" key="1">
    <citation type="submission" date="2014-11" db="EMBL/GenBank/DDBJ databases">
        <authorList>
            <person name="Amaro Gonzalez C."/>
        </authorList>
    </citation>
    <scope>NUCLEOTIDE SEQUENCE</scope>
</reference>
<dbReference type="EMBL" id="GBXM01034029">
    <property type="protein sequence ID" value="JAH74548.1"/>
    <property type="molecule type" value="Transcribed_RNA"/>
</dbReference>
<protein>
    <submittedName>
        <fullName evidence="1">Uncharacterized protein</fullName>
    </submittedName>
</protein>
<proteinExistence type="predicted"/>
<accession>A0A0E9VBF2</accession>
<sequence>MYSVWSLEGDPSENVLSESYVACRPTSQNAEEGLNLY</sequence>
<evidence type="ECO:0000313" key="1">
    <source>
        <dbReference type="EMBL" id="JAH74548.1"/>
    </source>
</evidence>
<name>A0A0E9VBF2_ANGAN</name>
<reference evidence="1" key="2">
    <citation type="journal article" date="2015" name="Fish Shellfish Immunol.">
        <title>Early steps in the European eel (Anguilla anguilla)-Vibrio vulnificus interaction in the gills: Role of the RtxA13 toxin.</title>
        <authorList>
            <person name="Callol A."/>
            <person name="Pajuelo D."/>
            <person name="Ebbesson L."/>
            <person name="Teles M."/>
            <person name="MacKenzie S."/>
            <person name="Amaro C."/>
        </authorList>
    </citation>
    <scope>NUCLEOTIDE SEQUENCE</scope>
</reference>